<comment type="caution">
    <text evidence="1">The sequence shown here is derived from an EMBL/GenBank/DDBJ whole genome shotgun (WGS) entry which is preliminary data.</text>
</comment>
<gene>
    <name evidence="1" type="ORF">SIID45300_02793</name>
</gene>
<sequence length="226" mass="25842">MTASAHRVGRGAIRTIRERDGVSLERVTPRHPARNHFLVVAPEPALSYLREMAVALEIDDKITFAFVSGLEMVASVCLEWHKRAGPFQRAHVVWEWDGGDVARMDSEWCALEEAVWERIALRPRPIVCRPSFLLWILWHFEDVDPDCCQAEVVRKRVESVLKKTVGVHVSGLHARTVGHLGEAVGRARRMSRLRQGGEMDRLWPTEAGTDLHELVLSWYRLARREV</sequence>
<accession>A0ABQ0CC48</accession>
<dbReference type="RefSeq" id="WP_420906166.1">
    <property type="nucleotide sequence ID" value="NZ_BAAFGK010000005.1"/>
</dbReference>
<dbReference type="EMBL" id="BAAFGK010000005">
    <property type="protein sequence ID" value="GAB0058444.1"/>
    <property type="molecule type" value="Genomic_DNA"/>
</dbReference>
<protein>
    <submittedName>
        <fullName evidence="1">Uncharacterized protein</fullName>
    </submittedName>
</protein>
<evidence type="ECO:0000313" key="2">
    <source>
        <dbReference type="Proteomes" id="UP001628193"/>
    </source>
</evidence>
<dbReference type="Proteomes" id="UP001628193">
    <property type="component" value="Unassembled WGS sequence"/>
</dbReference>
<keyword evidence="2" id="KW-1185">Reference proteome</keyword>
<reference evidence="1 2" key="1">
    <citation type="submission" date="2024-05" db="EMBL/GenBank/DDBJ databases">
        <authorList>
            <consortium name="Candidatus Magnetaquicoccaceae bacterium FCR-1 genome sequencing consortium"/>
            <person name="Shimoshige H."/>
            <person name="Shimamura S."/>
            <person name="Taoka A."/>
            <person name="Kobayashi H."/>
            <person name="Maekawa T."/>
        </authorList>
    </citation>
    <scope>NUCLEOTIDE SEQUENCE [LARGE SCALE GENOMIC DNA]</scope>
    <source>
        <strain evidence="1 2">FCR-1</strain>
    </source>
</reference>
<organism evidence="1 2">
    <name type="scientific">Candidatus Magnetaquiglobus chichijimensis</name>
    <dbReference type="NCBI Taxonomy" id="3141448"/>
    <lineage>
        <taxon>Bacteria</taxon>
        <taxon>Pseudomonadati</taxon>
        <taxon>Pseudomonadota</taxon>
        <taxon>Magnetococcia</taxon>
        <taxon>Magnetococcales</taxon>
        <taxon>Candidatus Magnetaquicoccaceae</taxon>
        <taxon>Candidatus Magnetaquiglobus</taxon>
    </lineage>
</organism>
<name>A0ABQ0CC48_9PROT</name>
<evidence type="ECO:0000313" key="1">
    <source>
        <dbReference type="EMBL" id="GAB0058444.1"/>
    </source>
</evidence>
<proteinExistence type="predicted"/>
<reference evidence="1 2" key="2">
    <citation type="submission" date="2024-09" db="EMBL/GenBank/DDBJ databases">
        <title>Draft genome sequence of Candidatus Magnetaquicoccaceae bacterium FCR-1.</title>
        <authorList>
            <person name="Shimoshige H."/>
            <person name="Shimamura S."/>
            <person name="Taoka A."/>
            <person name="Kobayashi H."/>
            <person name="Maekawa T."/>
        </authorList>
    </citation>
    <scope>NUCLEOTIDE SEQUENCE [LARGE SCALE GENOMIC DNA]</scope>
    <source>
        <strain evidence="1 2">FCR-1</strain>
    </source>
</reference>